<dbReference type="PANTHER" id="PTHR21716:SF68">
    <property type="entry name" value="TRANSPORT PROTEIN YTVI-RELATED"/>
    <property type="match status" value="1"/>
</dbReference>
<proteinExistence type="inferred from homology"/>
<evidence type="ECO:0000313" key="7">
    <source>
        <dbReference type="EMBL" id="PAB58639.1"/>
    </source>
</evidence>
<feature type="transmembrane region" description="Helical" evidence="6">
    <location>
        <begin position="15"/>
        <end position="48"/>
    </location>
</feature>
<dbReference type="PROSITE" id="PS51257">
    <property type="entry name" value="PROKAR_LIPOPROTEIN"/>
    <property type="match status" value="1"/>
</dbReference>
<feature type="transmembrane region" description="Helical" evidence="6">
    <location>
        <begin position="210"/>
        <end position="239"/>
    </location>
</feature>
<dbReference type="InterPro" id="IPR014227">
    <property type="entry name" value="YtvI-like"/>
</dbReference>
<evidence type="ECO:0000256" key="2">
    <source>
        <dbReference type="ARBA" id="ARBA00009773"/>
    </source>
</evidence>
<keyword evidence="8" id="KW-1185">Reference proteome</keyword>
<reference evidence="7 8" key="1">
    <citation type="submission" date="2017-06" db="EMBL/GenBank/DDBJ databases">
        <title>Draft genome sequence of anaerobic fermentative bacterium Anaeromicrobium sediminis DY2726D isolated from West Pacific Ocean sediments.</title>
        <authorList>
            <person name="Zeng X."/>
        </authorList>
    </citation>
    <scope>NUCLEOTIDE SEQUENCE [LARGE SCALE GENOMIC DNA]</scope>
    <source>
        <strain evidence="7 8">DY2726D</strain>
    </source>
</reference>
<comment type="subcellular location">
    <subcellularLocation>
        <location evidence="1">Membrane</location>
        <topology evidence="1">Multi-pass membrane protein</topology>
    </subcellularLocation>
</comment>
<comment type="caution">
    <text evidence="7">The sequence shown here is derived from an EMBL/GenBank/DDBJ whole genome shotgun (WGS) entry which is preliminary data.</text>
</comment>
<protein>
    <submittedName>
        <fullName evidence="7">Sporulation integral membrane protein YtvI</fullName>
    </submittedName>
</protein>
<dbReference type="GO" id="GO:0016020">
    <property type="term" value="C:membrane"/>
    <property type="evidence" value="ECO:0007669"/>
    <property type="project" value="UniProtKB-SubCell"/>
</dbReference>
<evidence type="ECO:0000256" key="1">
    <source>
        <dbReference type="ARBA" id="ARBA00004141"/>
    </source>
</evidence>
<evidence type="ECO:0000256" key="5">
    <source>
        <dbReference type="ARBA" id="ARBA00023136"/>
    </source>
</evidence>
<sequence length="350" mass="39504">MEYFNNKVFTSTVKILLALVIGAIFYFFSTTLISCILPFAFALVLSYFIEPIVNFLSNYLKLPRSLSVFIILFIFLIGTFTIILLIGSIIVMELNKLSVNLPLYAENVQYHIINFNTRIHSIYAKLPPNVSQSINNGLYIIIKNLSVVITKAISSFLGIISKIPNFILFLLVTIISTFFISKDKERLEDFFLKKINNNYKVKGLQLKNSLIYAFIGYVKTQLILITVTFLESFIGLFFIGIDYFILIAFLASLVDLLPILGVGSVYIPLSTYYFLMGNTKIGVGILCLYFFIVLVRQFLEPKILGNQMGIYPLVTLISMYIGLKLLGIIGLILGPIIAVLFVNLYKIGSN</sequence>
<keyword evidence="3 6" id="KW-0812">Transmembrane</keyword>
<evidence type="ECO:0000313" key="8">
    <source>
        <dbReference type="Proteomes" id="UP000216024"/>
    </source>
</evidence>
<dbReference type="GO" id="GO:0055085">
    <property type="term" value="P:transmembrane transport"/>
    <property type="evidence" value="ECO:0007669"/>
    <property type="project" value="TreeGrafter"/>
</dbReference>
<feature type="transmembrane region" description="Helical" evidence="6">
    <location>
        <begin position="163"/>
        <end position="181"/>
    </location>
</feature>
<name>A0A267MGD9_9FIRM</name>
<keyword evidence="5 6" id="KW-0472">Membrane</keyword>
<dbReference type="OrthoDB" id="9774361at2"/>
<gene>
    <name evidence="7" type="primary">ytvI</name>
    <name evidence="7" type="ORF">CCE28_14245</name>
</gene>
<feature type="transmembrane region" description="Helical" evidence="6">
    <location>
        <begin position="319"/>
        <end position="345"/>
    </location>
</feature>
<dbReference type="InterPro" id="IPR002549">
    <property type="entry name" value="AI-2E-like"/>
</dbReference>
<feature type="transmembrane region" description="Helical" evidence="6">
    <location>
        <begin position="245"/>
        <end position="269"/>
    </location>
</feature>
<dbReference type="EMBL" id="NIBG01000013">
    <property type="protein sequence ID" value="PAB58639.1"/>
    <property type="molecule type" value="Genomic_DNA"/>
</dbReference>
<feature type="transmembrane region" description="Helical" evidence="6">
    <location>
        <begin position="68"/>
        <end position="92"/>
    </location>
</feature>
<dbReference type="Proteomes" id="UP000216024">
    <property type="component" value="Unassembled WGS sequence"/>
</dbReference>
<dbReference type="Pfam" id="PF01594">
    <property type="entry name" value="AI-2E_transport"/>
    <property type="match status" value="1"/>
</dbReference>
<evidence type="ECO:0000256" key="6">
    <source>
        <dbReference type="SAM" id="Phobius"/>
    </source>
</evidence>
<dbReference type="AlphaFoldDB" id="A0A267MGD9"/>
<organism evidence="7 8">
    <name type="scientific">Anaeromicrobium sediminis</name>
    <dbReference type="NCBI Taxonomy" id="1478221"/>
    <lineage>
        <taxon>Bacteria</taxon>
        <taxon>Bacillati</taxon>
        <taxon>Bacillota</taxon>
        <taxon>Clostridia</taxon>
        <taxon>Peptostreptococcales</taxon>
        <taxon>Thermotaleaceae</taxon>
        <taxon>Anaeromicrobium</taxon>
    </lineage>
</organism>
<dbReference type="NCBIfam" id="TIGR02872">
    <property type="entry name" value="spore_ytvI"/>
    <property type="match status" value="1"/>
</dbReference>
<evidence type="ECO:0000256" key="3">
    <source>
        <dbReference type="ARBA" id="ARBA00022692"/>
    </source>
</evidence>
<feature type="transmembrane region" description="Helical" evidence="6">
    <location>
        <begin position="281"/>
        <end position="299"/>
    </location>
</feature>
<comment type="similarity">
    <text evidence="2">Belongs to the autoinducer-2 exporter (AI-2E) (TC 2.A.86) family.</text>
</comment>
<dbReference type="PANTHER" id="PTHR21716">
    <property type="entry name" value="TRANSMEMBRANE PROTEIN"/>
    <property type="match status" value="1"/>
</dbReference>
<evidence type="ECO:0000256" key="4">
    <source>
        <dbReference type="ARBA" id="ARBA00022989"/>
    </source>
</evidence>
<accession>A0A267MGD9</accession>
<keyword evidence="4 6" id="KW-1133">Transmembrane helix</keyword>
<dbReference type="RefSeq" id="WP_095134404.1">
    <property type="nucleotide sequence ID" value="NZ_NIBG01000013.1"/>
</dbReference>